<dbReference type="InterPro" id="IPR012337">
    <property type="entry name" value="RNaseH-like_sf"/>
</dbReference>
<evidence type="ECO:0000313" key="13">
    <source>
        <dbReference type="Proteomes" id="UP001151760"/>
    </source>
</evidence>
<dbReference type="EC" id="2.7.7.49" evidence="1"/>
<dbReference type="PANTHER" id="PTHR37984:SF5">
    <property type="entry name" value="PROTEIN NYNRIN-LIKE"/>
    <property type="match status" value="1"/>
</dbReference>
<dbReference type="SMART" id="SM00343">
    <property type="entry name" value="ZnF_C2HC"/>
    <property type="match status" value="2"/>
</dbReference>
<dbReference type="SUPFAM" id="SSF56672">
    <property type="entry name" value="DNA/RNA polymerases"/>
    <property type="match status" value="1"/>
</dbReference>
<reference evidence="12" key="2">
    <citation type="submission" date="2022-01" db="EMBL/GenBank/DDBJ databases">
        <authorList>
            <person name="Yamashiro T."/>
            <person name="Shiraishi A."/>
            <person name="Satake H."/>
            <person name="Nakayama K."/>
        </authorList>
    </citation>
    <scope>NUCLEOTIDE SEQUENCE</scope>
</reference>
<dbReference type="InterPro" id="IPR036397">
    <property type="entry name" value="RNaseH_sf"/>
</dbReference>
<accession>A0ABQ4WQ30</accession>
<evidence type="ECO:0000259" key="10">
    <source>
        <dbReference type="PROSITE" id="PS50158"/>
    </source>
</evidence>
<evidence type="ECO:0000256" key="2">
    <source>
        <dbReference type="ARBA" id="ARBA00022679"/>
    </source>
</evidence>
<comment type="caution">
    <text evidence="12">The sequence shown here is derived from an EMBL/GenBank/DDBJ whole genome shotgun (WGS) entry which is preliminary data.</text>
</comment>
<dbReference type="Pfam" id="PF17917">
    <property type="entry name" value="RT_RNaseH"/>
    <property type="match status" value="1"/>
</dbReference>
<feature type="coiled-coil region" evidence="9">
    <location>
        <begin position="722"/>
        <end position="749"/>
    </location>
</feature>
<protein>
    <recommendedName>
        <fullName evidence="1">RNA-directed DNA polymerase</fullName>
        <ecNumber evidence="1">2.7.7.49</ecNumber>
    </recommendedName>
</protein>
<dbReference type="Pfam" id="PF00078">
    <property type="entry name" value="RVT_1"/>
    <property type="match status" value="1"/>
</dbReference>
<dbReference type="InterPro" id="IPR043128">
    <property type="entry name" value="Rev_trsase/Diguanyl_cyclase"/>
</dbReference>
<dbReference type="InterPro" id="IPR001584">
    <property type="entry name" value="Integrase_cat-core"/>
</dbReference>
<dbReference type="Gene3D" id="3.30.70.270">
    <property type="match status" value="1"/>
</dbReference>
<evidence type="ECO:0000256" key="1">
    <source>
        <dbReference type="ARBA" id="ARBA00012493"/>
    </source>
</evidence>
<dbReference type="Proteomes" id="UP001151760">
    <property type="component" value="Unassembled WGS sequence"/>
</dbReference>
<sequence>MGEPSKDRSGRDDNKSTRTINVFATTVNHVGRENTGTWPKCTTCNSYYTPGGPCRTCFNCNHPGHLAKDCRGVSRNVNPVNAKNPTVRACFECGSTDHVRPACPRLNRARGPKENRPNQVAANNGGLESSELGFKYEIKIASGQLAEIDKVIKGCKLEIEGRVFDIDLIPFGHGSFDAIIGMDWLSNYKAEIICHEKVVRIPLPDGKVFLDDLSGLPPIREIEFWIELILEATSVAKSPYRLAPSEMEELFGQLKELQDKGFIPPSSSPWGASHEDDIPKTTFRTRDGHFEFTVMPFGLTNAPAIFIDLIKDYVGRNLISLYVLHVYIDDILIYSKTQEEHVEHLSRFIENFSKIAKSLTVLTQKSKTFDWGEEQELAFQTLNDKLCNASVLALPDGPEDFVVYYDASGIGLGCVLMQIGKVISYASRQLKIHQKNYTAYDLELGAVLFSLKIWIHYLYGTKSVIYTDHNSLQHIFSQKELNMRQHRWIELFSDYDYKIRYHPGKANVVADALSRKERVNPKRVRAMNMILQSSIKIDTRLRRWLLRVYRMAERFRMNINQELMERVLTWDRYWWPGMKKDIAEYDYKTERMARLYLNKIVARHGVPISIISDRDSRFTSRFWQSMQEALGTRLDMSTAYHPQTDGQSERTIQTLEDMLRACVLDFGGSWDVHLPLVEFSYNNSYHSSVRCAPFEALYGRKCRSPIMWAEVGEGQLIGPELVQETTEKISQIKDRLKAARDRQKSYADKRRKPLEFSVGDYVLLKVSPWKGVVRFGKKGKLAPRFVGPFEIIEKVGHVAYQLDLPEELNGVHDTFHVSNLKKCLADPTLQVPLDEIRVDAKLNFVEELVEILEREFKKLKRSRIAIVKVRWNSKRGPEFTWEREDQMKLKYPHLFSDVSS</sequence>
<dbReference type="InterPro" id="IPR001878">
    <property type="entry name" value="Znf_CCHC"/>
</dbReference>
<dbReference type="Gene3D" id="3.10.10.10">
    <property type="entry name" value="HIV Type 1 Reverse Transcriptase, subunit A, domain 1"/>
    <property type="match status" value="2"/>
</dbReference>
<evidence type="ECO:0000259" key="11">
    <source>
        <dbReference type="PROSITE" id="PS50994"/>
    </source>
</evidence>
<dbReference type="PROSITE" id="PS50994">
    <property type="entry name" value="INTEGRASE"/>
    <property type="match status" value="1"/>
</dbReference>
<dbReference type="CDD" id="cd00303">
    <property type="entry name" value="retropepsin_like"/>
    <property type="match status" value="1"/>
</dbReference>
<keyword evidence="13" id="KW-1185">Reference proteome</keyword>
<evidence type="ECO:0000256" key="3">
    <source>
        <dbReference type="ARBA" id="ARBA00022695"/>
    </source>
</evidence>
<dbReference type="Pfam" id="PF24626">
    <property type="entry name" value="SH3_Tf2-1"/>
    <property type="match status" value="1"/>
</dbReference>
<dbReference type="InterPro" id="IPR043502">
    <property type="entry name" value="DNA/RNA_pol_sf"/>
</dbReference>
<dbReference type="InterPro" id="IPR041373">
    <property type="entry name" value="RT_RNaseH"/>
</dbReference>
<keyword evidence="2" id="KW-0808">Transferase</keyword>
<dbReference type="PROSITE" id="PS50158">
    <property type="entry name" value="ZF_CCHC"/>
    <property type="match status" value="1"/>
</dbReference>
<keyword evidence="6" id="KW-0378">Hydrolase</keyword>
<feature type="domain" description="Integrase catalytic" evidence="11">
    <location>
        <begin position="596"/>
        <end position="701"/>
    </location>
</feature>
<dbReference type="InterPro" id="IPR021109">
    <property type="entry name" value="Peptidase_aspartic_dom_sf"/>
</dbReference>
<keyword evidence="8" id="KW-0862">Zinc</keyword>
<evidence type="ECO:0000256" key="5">
    <source>
        <dbReference type="ARBA" id="ARBA00022759"/>
    </source>
</evidence>
<keyword evidence="7 12" id="KW-0695">RNA-directed DNA polymerase</keyword>
<organism evidence="12 13">
    <name type="scientific">Tanacetum coccineum</name>
    <dbReference type="NCBI Taxonomy" id="301880"/>
    <lineage>
        <taxon>Eukaryota</taxon>
        <taxon>Viridiplantae</taxon>
        <taxon>Streptophyta</taxon>
        <taxon>Embryophyta</taxon>
        <taxon>Tracheophyta</taxon>
        <taxon>Spermatophyta</taxon>
        <taxon>Magnoliopsida</taxon>
        <taxon>eudicotyledons</taxon>
        <taxon>Gunneridae</taxon>
        <taxon>Pentapetalae</taxon>
        <taxon>asterids</taxon>
        <taxon>campanulids</taxon>
        <taxon>Asterales</taxon>
        <taxon>Asteraceae</taxon>
        <taxon>Asteroideae</taxon>
        <taxon>Anthemideae</taxon>
        <taxon>Anthemidinae</taxon>
        <taxon>Tanacetum</taxon>
    </lineage>
</organism>
<dbReference type="Pfam" id="PF00098">
    <property type="entry name" value="zf-CCHC"/>
    <property type="match status" value="1"/>
</dbReference>
<keyword evidence="3" id="KW-0548">Nucleotidyltransferase</keyword>
<dbReference type="EMBL" id="BQNB010008839">
    <property type="protein sequence ID" value="GJS54992.1"/>
    <property type="molecule type" value="Genomic_DNA"/>
</dbReference>
<dbReference type="Gene3D" id="4.10.60.10">
    <property type="entry name" value="Zinc finger, CCHC-type"/>
    <property type="match status" value="1"/>
</dbReference>
<dbReference type="InterPro" id="IPR036875">
    <property type="entry name" value="Znf_CCHC_sf"/>
</dbReference>
<evidence type="ECO:0000256" key="9">
    <source>
        <dbReference type="SAM" id="Coils"/>
    </source>
</evidence>
<keyword evidence="9" id="KW-0175">Coiled coil</keyword>
<dbReference type="Gene3D" id="3.30.420.10">
    <property type="entry name" value="Ribonuclease H-like superfamily/Ribonuclease H"/>
    <property type="match status" value="1"/>
</dbReference>
<dbReference type="CDD" id="cd01647">
    <property type="entry name" value="RT_LTR"/>
    <property type="match status" value="1"/>
</dbReference>
<evidence type="ECO:0000256" key="6">
    <source>
        <dbReference type="ARBA" id="ARBA00022801"/>
    </source>
</evidence>
<keyword evidence="8" id="KW-0479">Metal-binding</keyword>
<dbReference type="InterPro" id="IPR056924">
    <property type="entry name" value="SH3_Tf2-1"/>
</dbReference>
<dbReference type="InterPro" id="IPR000477">
    <property type="entry name" value="RT_dom"/>
</dbReference>
<dbReference type="GO" id="GO:0003964">
    <property type="term" value="F:RNA-directed DNA polymerase activity"/>
    <property type="evidence" value="ECO:0007669"/>
    <property type="project" value="UniProtKB-KW"/>
</dbReference>
<dbReference type="Pfam" id="PF08284">
    <property type="entry name" value="RVP_2"/>
    <property type="match status" value="1"/>
</dbReference>
<name>A0ABQ4WQ30_9ASTR</name>
<keyword evidence="8" id="KW-0863">Zinc-finger</keyword>
<dbReference type="SUPFAM" id="SSF57756">
    <property type="entry name" value="Retrovirus zinc finger-like domains"/>
    <property type="match status" value="1"/>
</dbReference>
<dbReference type="SUPFAM" id="SSF53098">
    <property type="entry name" value="Ribonuclease H-like"/>
    <property type="match status" value="1"/>
</dbReference>
<dbReference type="InterPro" id="IPR050951">
    <property type="entry name" value="Retrovirus_Pol_polyprotein"/>
</dbReference>
<evidence type="ECO:0000256" key="8">
    <source>
        <dbReference type="PROSITE-ProRule" id="PRU00047"/>
    </source>
</evidence>
<dbReference type="CDD" id="cd09274">
    <property type="entry name" value="RNase_HI_RT_Ty3"/>
    <property type="match status" value="1"/>
</dbReference>
<keyword evidence="4" id="KW-0540">Nuclease</keyword>
<evidence type="ECO:0000256" key="7">
    <source>
        <dbReference type="ARBA" id="ARBA00022918"/>
    </source>
</evidence>
<reference evidence="12" key="1">
    <citation type="journal article" date="2022" name="Int. J. Mol. Sci.">
        <title>Draft Genome of Tanacetum Coccineum: Genomic Comparison of Closely Related Tanacetum-Family Plants.</title>
        <authorList>
            <person name="Yamashiro T."/>
            <person name="Shiraishi A."/>
            <person name="Nakayama K."/>
            <person name="Satake H."/>
        </authorList>
    </citation>
    <scope>NUCLEOTIDE SEQUENCE</scope>
</reference>
<gene>
    <name evidence="12" type="ORF">Tco_0628354</name>
</gene>
<feature type="domain" description="CCHC-type" evidence="10">
    <location>
        <begin position="57"/>
        <end position="71"/>
    </location>
</feature>
<dbReference type="Gene3D" id="2.40.70.10">
    <property type="entry name" value="Acid Proteases"/>
    <property type="match status" value="1"/>
</dbReference>
<proteinExistence type="predicted"/>
<evidence type="ECO:0000313" key="12">
    <source>
        <dbReference type="EMBL" id="GJS54992.1"/>
    </source>
</evidence>
<dbReference type="PANTHER" id="PTHR37984">
    <property type="entry name" value="PROTEIN CBG26694"/>
    <property type="match status" value="1"/>
</dbReference>
<keyword evidence="5" id="KW-0255">Endonuclease</keyword>
<evidence type="ECO:0000256" key="4">
    <source>
        <dbReference type="ARBA" id="ARBA00022722"/>
    </source>
</evidence>